<accession>A0A2T0XIK2</accession>
<name>A0A2T0XIK2_9BACT</name>
<keyword evidence="2" id="KW-0560">Oxidoreductase</keyword>
<reference evidence="4 5" key="1">
    <citation type="submission" date="2018-07" db="EMBL/GenBank/DDBJ databases">
        <title>Freshwater and sediment microbial communities from various areas in North America, analyzing microbe dynamics in response to fracking.</title>
        <authorList>
            <person name="Lamendella R."/>
        </authorList>
    </citation>
    <scope>NUCLEOTIDE SEQUENCE [LARGE SCALE GENOMIC DNA]</scope>
    <source>
        <strain evidence="4 5">160A</strain>
    </source>
</reference>
<dbReference type="InterPro" id="IPR002347">
    <property type="entry name" value="SDR_fam"/>
</dbReference>
<gene>
    <name evidence="4" type="ORF">DFO77_102148</name>
</gene>
<dbReference type="PRINTS" id="PR00081">
    <property type="entry name" value="GDHRDH"/>
</dbReference>
<dbReference type="OrthoDB" id="9786056at2"/>
<dbReference type="GO" id="GO:0016491">
    <property type="term" value="F:oxidoreductase activity"/>
    <property type="evidence" value="ECO:0007669"/>
    <property type="project" value="UniProtKB-KW"/>
</dbReference>
<dbReference type="PANTHER" id="PTHR43976:SF16">
    <property type="entry name" value="SHORT-CHAIN DEHYDROGENASE_REDUCTASE FAMILY PROTEIN"/>
    <property type="match status" value="1"/>
</dbReference>
<dbReference type="PANTHER" id="PTHR43976">
    <property type="entry name" value="SHORT CHAIN DEHYDROGENASE"/>
    <property type="match status" value="1"/>
</dbReference>
<comment type="caution">
    <text evidence="4">The sequence shown here is derived from an EMBL/GenBank/DDBJ whole genome shotgun (WGS) entry which is preliminary data.</text>
</comment>
<comment type="similarity">
    <text evidence="1 3">Belongs to the short-chain dehydrogenases/reductases (SDR) family.</text>
</comment>
<dbReference type="EMBL" id="QPIZ01000002">
    <property type="protein sequence ID" value="RCW38994.1"/>
    <property type="molecule type" value="Genomic_DNA"/>
</dbReference>
<dbReference type="RefSeq" id="WP_106153277.1">
    <property type="nucleotide sequence ID" value="NZ_PVTS01000009.1"/>
</dbReference>
<dbReference type="PRINTS" id="PR00080">
    <property type="entry name" value="SDRFAMILY"/>
</dbReference>
<evidence type="ECO:0000256" key="3">
    <source>
        <dbReference type="RuleBase" id="RU000363"/>
    </source>
</evidence>
<dbReference type="CDD" id="cd05374">
    <property type="entry name" value="17beta-HSD-like_SDR_c"/>
    <property type="match status" value="1"/>
</dbReference>
<dbReference type="InterPro" id="IPR051911">
    <property type="entry name" value="SDR_oxidoreductase"/>
</dbReference>
<protein>
    <submittedName>
        <fullName evidence="4">Short-subunit dehydrogenase</fullName>
    </submittedName>
</protein>
<evidence type="ECO:0000313" key="4">
    <source>
        <dbReference type="EMBL" id="RCW38994.1"/>
    </source>
</evidence>
<dbReference type="SUPFAM" id="SSF51735">
    <property type="entry name" value="NAD(P)-binding Rossmann-fold domains"/>
    <property type="match status" value="1"/>
</dbReference>
<dbReference type="STRING" id="1168289.GCA_000259075_03514"/>
<proteinExistence type="inferred from homology"/>
<dbReference type="Gene3D" id="3.40.50.720">
    <property type="entry name" value="NAD(P)-binding Rossmann-like Domain"/>
    <property type="match status" value="1"/>
</dbReference>
<organism evidence="4 5">
    <name type="scientific">Marinilabilia salmonicolor</name>
    <dbReference type="NCBI Taxonomy" id="989"/>
    <lineage>
        <taxon>Bacteria</taxon>
        <taxon>Pseudomonadati</taxon>
        <taxon>Bacteroidota</taxon>
        <taxon>Bacteroidia</taxon>
        <taxon>Marinilabiliales</taxon>
        <taxon>Marinilabiliaceae</taxon>
        <taxon>Marinilabilia</taxon>
    </lineage>
</organism>
<evidence type="ECO:0000256" key="1">
    <source>
        <dbReference type="ARBA" id="ARBA00006484"/>
    </source>
</evidence>
<dbReference type="InterPro" id="IPR036291">
    <property type="entry name" value="NAD(P)-bd_dom_sf"/>
</dbReference>
<keyword evidence="5" id="KW-1185">Reference proteome</keyword>
<evidence type="ECO:0000313" key="5">
    <source>
        <dbReference type="Proteomes" id="UP000252733"/>
    </source>
</evidence>
<dbReference type="Proteomes" id="UP000252733">
    <property type="component" value="Unassembled WGS sequence"/>
</dbReference>
<dbReference type="AlphaFoldDB" id="A0A2T0XIK2"/>
<sequence>MNTKKILITGASSGIGRETVRYFAARGWKVAATMRNPEKAGDLVNIPGVAIYPLDVTQPHGAEQTILKAWQDMEGIDVVVNNAGYGALGILEGAGDEQIIRQIDTNVLGTLRVIRYILPLMRERKKGTIINLSSIAGKMGLPLYSLYHASKYAVEGLTESLFYELHPFNIKVKIIEPGPVKTEFNGRSKDEILPPDDQKYIAISQKVSHFYNKTFKYAAQPEVVAKAIYRAATSRSNKLRYPAGFQAKMFLLLYRILPGTWFRRLTRILINI</sequence>
<dbReference type="Pfam" id="PF00106">
    <property type="entry name" value="adh_short"/>
    <property type="match status" value="1"/>
</dbReference>
<evidence type="ECO:0000256" key="2">
    <source>
        <dbReference type="ARBA" id="ARBA00023002"/>
    </source>
</evidence>